<feature type="region of interest" description="Disordered" evidence="1">
    <location>
        <begin position="584"/>
        <end position="615"/>
    </location>
</feature>
<sequence>MTEHKREKREFLALSGILILVIWSFTLGPFTQMQITSRVNMIGSFQEGGCVYRFITNGFKNYCAPTEKEINDKHLIQQIFMILFKHITKTAANLLRYLYSATFGLINRSEFKIEETLTLREDFFLFLFRHQLVPIGYVPEVLLTQEDKEAWRIYEDFVQGTKTDESLECDQILKEWGNKLKNKKLKEFDHDKLENILRCKCNNLFSNWGDLETGQIKKKISAKDCLELLQILKPNEEISYSLQASDEDEKQEKETAKKEEEYFNVELTKSDSVAERSKELKAIEDKRADRKKLGREILGMILKEIDKEDLNQVKEALKESLTKKTEKFEKKKFASKKEEPPTFQHQFIKENKEIQCVPEIAETFLNEDCLIIIKKEDPKVIRIADIDLNEKKMQIFSDYAPKLYKFLEEIYKDTRKRYGDSKFSKNVFELSYNHEHELITKHIHQTYFVVEIRKIFCGIFDFAKNCKKSKRKESEKNGRTESTTPLIDDDYDDDDSNKEEDCKLDLDKVAYFKGVCNQFQKENSNDRVELLRLKGFDELDSQTNNLDLEKLKKDLPKIKKEQNPTKEKENNWRKFKKAVSTIMPFGNKGGKDIEPPRRSFELDRPGSNITDPARKSFTGIHQSLLDYDSYYSDDGQQSRQSLDLPLLKHQQIFHKENQNHQSDKTQKQNQELSKSDFFSFDPSRVKNNSSDNLLFENQLIDLDHHQSDNAQKQNPELNKSDSFKFVTTSGPINLSDKYSYANTVLVRKKRLFPLIVPAIAFGGAIFFQQFFKKIIGTKRDPIQWIIDCVMNIKTGGCKVPEAIQNERSFLVTAKKLVIEEMTMEAVVEIRKIFEIYYLIYLKDKIKPKKQKPPSVYLKNLNFALPIKYGYILDCYYYDWDKEYKKMTEEMKVKDSKIKIPQWLKDLKANPDLLTPLIKVSLKRCKPFENFIEEDKIPEMLIHIDKHCSMPSNIFIRWLEASDVELNLGIISRDDKYAESIRKDPHFRFN</sequence>
<dbReference type="Proteomes" id="UP000580250">
    <property type="component" value="Unassembled WGS sequence"/>
</dbReference>
<evidence type="ECO:0000256" key="1">
    <source>
        <dbReference type="SAM" id="MobiDB-lite"/>
    </source>
</evidence>
<evidence type="ECO:0000256" key="2">
    <source>
        <dbReference type="SAM" id="Phobius"/>
    </source>
</evidence>
<keyword evidence="2" id="KW-0812">Transmembrane</keyword>
<evidence type="ECO:0000313" key="4">
    <source>
        <dbReference type="Proteomes" id="UP000580250"/>
    </source>
</evidence>
<feature type="compositionally biased region" description="Basic and acidic residues" evidence="1">
    <location>
        <begin position="589"/>
        <end position="604"/>
    </location>
</feature>
<comment type="caution">
    <text evidence="3">The sequence shown here is derived from an EMBL/GenBank/DDBJ whole genome shotgun (WGS) entry which is preliminary data.</text>
</comment>
<gene>
    <name evidence="3" type="ORF">MENT_LOCUS39542</name>
</gene>
<evidence type="ECO:0000313" key="3">
    <source>
        <dbReference type="EMBL" id="CAD2186990.1"/>
    </source>
</evidence>
<dbReference type="AlphaFoldDB" id="A0A6V7WJ09"/>
<accession>A0A6V7WJ09</accession>
<keyword evidence="2" id="KW-0472">Membrane</keyword>
<protein>
    <submittedName>
        <fullName evidence="3">Uncharacterized protein</fullName>
    </submittedName>
</protein>
<feature type="transmembrane region" description="Helical" evidence="2">
    <location>
        <begin position="12"/>
        <end position="30"/>
    </location>
</feature>
<proteinExistence type="predicted"/>
<dbReference type="EMBL" id="CAJEWN010000616">
    <property type="protein sequence ID" value="CAD2186990.1"/>
    <property type="molecule type" value="Genomic_DNA"/>
</dbReference>
<reference evidence="3 4" key="1">
    <citation type="submission" date="2020-08" db="EMBL/GenBank/DDBJ databases">
        <authorList>
            <person name="Koutsovoulos G."/>
            <person name="Danchin GJ E."/>
        </authorList>
    </citation>
    <scope>NUCLEOTIDE SEQUENCE [LARGE SCALE GENOMIC DNA]</scope>
</reference>
<name>A0A6V7WJ09_MELEN</name>
<keyword evidence="2" id="KW-1133">Transmembrane helix</keyword>
<feature type="region of interest" description="Disordered" evidence="1">
    <location>
        <begin position="471"/>
        <end position="495"/>
    </location>
</feature>
<organism evidence="3 4">
    <name type="scientific">Meloidogyne enterolobii</name>
    <name type="common">Root-knot nematode worm</name>
    <name type="synonym">Meloidogyne mayaguensis</name>
    <dbReference type="NCBI Taxonomy" id="390850"/>
    <lineage>
        <taxon>Eukaryota</taxon>
        <taxon>Metazoa</taxon>
        <taxon>Ecdysozoa</taxon>
        <taxon>Nematoda</taxon>
        <taxon>Chromadorea</taxon>
        <taxon>Rhabditida</taxon>
        <taxon>Tylenchina</taxon>
        <taxon>Tylenchomorpha</taxon>
        <taxon>Tylenchoidea</taxon>
        <taxon>Meloidogynidae</taxon>
        <taxon>Meloidogyninae</taxon>
        <taxon>Meloidogyne</taxon>
    </lineage>
</organism>